<dbReference type="AlphaFoldDB" id="A0A0S3RRX5"/>
<accession>A0A0S3RRX5</accession>
<dbReference type="EMBL" id="AP015037">
    <property type="protein sequence ID" value="BAT83288.1"/>
    <property type="molecule type" value="Genomic_DNA"/>
</dbReference>
<dbReference type="Proteomes" id="UP000291084">
    <property type="component" value="Chromosome 4"/>
</dbReference>
<proteinExistence type="predicted"/>
<gene>
    <name evidence="1" type="primary">Vigan.04G041600</name>
    <name evidence="1" type="ORF">VIGAN_04041600</name>
</gene>
<evidence type="ECO:0000313" key="1">
    <source>
        <dbReference type="EMBL" id="BAT83288.1"/>
    </source>
</evidence>
<sequence length="149" mass="16475">MTPAEYRASFQPNVFVVPIGAEFLVVGWLCLEKIRAVHPLDDLCVVGLSCLLCEELSVNGEKSIHVLCRECDVSIQSANEHTLKHDRFLLAGVKLSASSSSQETPSPSNSAPDSLFDVSHKKHYLYLPSSIRLVLKRRLPPTLAAYRSI</sequence>
<reference evidence="1 2" key="1">
    <citation type="journal article" date="2015" name="Sci. Rep.">
        <title>The power of single molecule real-time sequencing technology in the de novo assembly of a eukaryotic genome.</title>
        <authorList>
            <person name="Sakai H."/>
            <person name="Naito K."/>
            <person name="Ogiso-Tanaka E."/>
            <person name="Takahashi Y."/>
            <person name="Iseki K."/>
            <person name="Muto C."/>
            <person name="Satou K."/>
            <person name="Teruya K."/>
            <person name="Shiroma A."/>
            <person name="Shimoji M."/>
            <person name="Hirano T."/>
            <person name="Itoh T."/>
            <person name="Kaga A."/>
            <person name="Tomooka N."/>
        </authorList>
    </citation>
    <scope>NUCLEOTIDE SEQUENCE [LARGE SCALE GENOMIC DNA]</scope>
    <source>
        <strain evidence="2">cv. Shumari</strain>
    </source>
</reference>
<name>A0A0S3RRX5_PHAAN</name>
<organism evidence="1 2">
    <name type="scientific">Vigna angularis var. angularis</name>
    <dbReference type="NCBI Taxonomy" id="157739"/>
    <lineage>
        <taxon>Eukaryota</taxon>
        <taxon>Viridiplantae</taxon>
        <taxon>Streptophyta</taxon>
        <taxon>Embryophyta</taxon>
        <taxon>Tracheophyta</taxon>
        <taxon>Spermatophyta</taxon>
        <taxon>Magnoliopsida</taxon>
        <taxon>eudicotyledons</taxon>
        <taxon>Gunneridae</taxon>
        <taxon>Pentapetalae</taxon>
        <taxon>rosids</taxon>
        <taxon>fabids</taxon>
        <taxon>Fabales</taxon>
        <taxon>Fabaceae</taxon>
        <taxon>Papilionoideae</taxon>
        <taxon>50 kb inversion clade</taxon>
        <taxon>NPAAA clade</taxon>
        <taxon>indigoferoid/millettioid clade</taxon>
        <taxon>Phaseoleae</taxon>
        <taxon>Vigna</taxon>
    </lineage>
</organism>
<protein>
    <submittedName>
        <fullName evidence="1">Uncharacterized protein</fullName>
    </submittedName>
</protein>
<evidence type="ECO:0000313" key="2">
    <source>
        <dbReference type="Proteomes" id="UP000291084"/>
    </source>
</evidence>
<keyword evidence="2" id="KW-1185">Reference proteome</keyword>